<evidence type="ECO:0000313" key="2">
    <source>
        <dbReference type="EMBL" id="PYC46560.1"/>
    </source>
</evidence>
<name>A0A2V4NAF8_9RHOB</name>
<sequence length="121" mass="13586">MLLQPGQIHRSKYQNALREMARAGVAPRDADPWAQRLLRRIGVPHRPAFYRDFWHTVVVNGVSFAAIFLPILALIYNRDNLFSAQIIVVTGVLAGVFFGIGAALIARRKAIEFKLSSWDAL</sequence>
<reference evidence="2 3" key="1">
    <citation type="submission" date="2018-05" db="EMBL/GenBank/DDBJ databases">
        <title>Oceanovita maritima gen. nov., sp. nov., a marine bacterium in the family Rhodobacteraceae isolated from surface seawater of Lundu port Xiamen, China.</title>
        <authorList>
            <person name="Hetharua B.H."/>
            <person name="Min D."/>
            <person name="Liao H."/>
            <person name="Tian Y."/>
        </authorList>
    </citation>
    <scope>NUCLEOTIDE SEQUENCE [LARGE SCALE GENOMIC DNA]</scope>
    <source>
        <strain evidence="2 3">FSX-11</strain>
    </source>
</reference>
<dbReference type="InterPro" id="IPR045644">
    <property type="entry name" value="DUF6404"/>
</dbReference>
<dbReference type="AlphaFoldDB" id="A0A2V4NAF8"/>
<keyword evidence="1" id="KW-1133">Transmembrane helix</keyword>
<dbReference type="Proteomes" id="UP000248012">
    <property type="component" value="Unassembled WGS sequence"/>
</dbReference>
<proteinExistence type="predicted"/>
<keyword evidence="3" id="KW-1185">Reference proteome</keyword>
<keyword evidence="1" id="KW-0472">Membrane</keyword>
<feature type="transmembrane region" description="Helical" evidence="1">
    <location>
        <begin position="53"/>
        <end position="76"/>
    </location>
</feature>
<protein>
    <submittedName>
        <fullName evidence="2">Uncharacterized protein</fullName>
    </submittedName>
</protein>
<dbReference type="Pfam" id="PF19942">
    <property type="entry name" value="DUF6404"/>
    <property type="match status" value="1"/>
</dbReference>
<organism evidence="2 3">
    <name type="scientific">Litorivita pollutaquae</name>
    <dbReference type="NCBI Taxonomy" id="2200892"/>
    <lineage>
        <taxon>Bacteria</taxon>
        <taxon>Pseudomonadati</taxon>
        <taxon>Pseudomonadota</taxon>
        <taxon>Alphaproteobacteria</taxon>
        <taxon>Rhodobacterales</taxon>
        <taxon>Paracoccaceae</taxon>
        <taxon>Litorivita</taxon>
    </lineage>
</organism>
<dbReference type="RefSeq" id="WP_110797003.1">
    <property type="nucleotide sequence ID" value="NZ_KZ826491.1"/>
</dbReference>
<feature type="transmembrane region" description="Helical" evidence="1">
    <location>
        <begin position="82"/>
        <end position="106"/>
    </location>
</feature>
<keyword evidence="1" id="KW-0812">Transmembrane</keyword>
<gene>
    <name evidence="2" type="ORF">DI396_14735</name>
</gene>
<evidence type="ECO:0000313" key="3">
    <source>
        <dbReference type="Proteomes" id="UP000248012"/>
    </source>
</evidence>
<evidence type="ECO:0000256" key="1">
    <source>
        <dbReference type="SAM" id="Phobius"/>
    </source>
</evidence>
<dbReference type="EMBL" id="QFVT01000012">
    <property type="protein sequence ID" value="PYC46560.1"/>
    <property type="molecule type" value="Genomic_DNA"/>
</dbReference>
<accession>A0A2V4NAF8</accession>
<comment type="caution">
    <text evidence="2">The sequence shown here is derived from an EMBL/GenBank/DDBJ whole genome shotgun (WGS) entry which is preliminary data.</text>
</comment>